<evidence type="ECO:0000313" key="3">
    <source>
        <dbReference type="Proteomes" id="UP000245207"/>
    </source>
</evidence>
<sequence length="147" mass="16540">MASLTITFHHDGLFIGLPIEYIEGNSDTIKDVEFDNMTYDKFFDFLAYASKYPVVGLYYCVPGCDLTDGIREIKSNQQLGDFVAVGLEHGGKIDTSHEEVRLNESDMGDKTKWLKGGMDCILLAFWKGKVIDFELPIHAKVKVEIPV</sequence>
<dbReference type="EMBL" id="PKPP01004904">
    <property type="protein sequence ID" value="PWA62276.1"/>
    <property type="molecule type" value="Genomic_DNA"/>
</dbReference>
<organism evidence="2 3">
    <name type="scientific">Artemisia annua</name>
    <name type="common">Sweet wormwood</name>
    <dbReference type="NCBI Taxonomy" id="35608"/>
    <lineage>
        <taxon>Eukaryota</taxon>
        <taxon>Viridiplantae</taxon>
        <taxon>Streptophyta</taxon>
        <taxon>Embryophyta</taxon>
        <taxon>Tracheophyta</taxon>
        <taxon>Spermatophyta</taxon>
        <taxon>Magnoliopsida</taxon>
        <taxon>eudicotyledons</taxon>
        <taxon>Gunneridae</taxon>
        <taxon>Pentapetalae</taxon>
        <taxon>asterids</taxon>
        <taxon>campanulids</taxon>
        <taxon>Asterales</taxon>
        <taxon>Asteraceae</taxon>
        <taxon>Asteroideae</taxon>
        <taxon>Anthemideae</taxon>
        <taxon>Artemisiinae</taxon>
        <taxon>Artemisia</taxon>
    </lineage>
</organism>
<reference evidence="2 3" key="1">
    <citation type="journal article" date="2018" name="Mol. Plant">
        <title>The genome of Artemisia annua provides insight into the evolution of Asteraceae family and artemisinin biosynthesis.</title>
        <authorList>
            <person name="Shen Q."/>
            <person name="Zhang L."/>
            <person name="Liao Z."/>
            <person name="Wang S."/>
            <person name="Yan T."/>
            <person name="Shi P."/>
            <person name="Liu M."/>
            <person name="Fu X."/>
            <person name="Pan Q."/>
            <person name="Wang Y."/>
            <person name="Lv Z."/>
            <person name="Lu X."/>
            <person name="Zhang F."/>
            <person name="Jiang W."/>
            <person name="Ma Y."/>
            <person name="Chen M."/>
            <person name="Hao X."/>
            <person name="Li L."/>
            <person name="Tang Y."/>
            <person name="Lv G."/>
            <person name="Zhou Y."/>
            <person name="Sun X."/>
            <person name="Brodelius P.E."/>
            <person name="Rose J.K.C."/>
            <person name="Tang K."/>
        </authorList>
    </citation>
    <scope>NUCLEOTIDE SEQUENCE [LARGE SCALE GENOMIC DNA]</scope>
    <source>
        <strain evidence="3">cv. Huhao1</strain>
        <tissue evidence="2">Leaf</tissue>
    </source>
</reference>
<evidence type="ECO:0000259" key="1">
    <source>
        <dbReference type="Pfam" id="PF26130"/>
    </source>
</evidence>
<dbReference type="Proteomes" id="UP000245207">
    <property type="component" value="Unassembled WGS sequence"/>
</dbReference>
<protein>
    <recommendedName>
        <fullName evidence="1">PB1-like domain-containing protein</fullName>
    </recommendedName>
</protein>
<dbReference type="STRING" id="35608.A0A2U1MM32"/>
<feature type="domain" description="PB1-like" evidence="1">
    <location>
        <begin position="3"/>
        <end position="97"/>
    </location>
</feature>
<accession>A0A2U1MM32</accession>
<dbReference type="AlphaFoldDB" id="A0A2U1MM32"/>
<gene>
    <name evidence="2" type="ORF">CTI12_AA347800</name>
</gene>
<comment type="caution">
    <text evidence="2">The sequence shown here is derived from an EMBL/GenBank/DDBJ whole genome shotgun (WGS) entry which is preliminary data.</text>
</comment>
<evidence type="ECO:0000313" key="2">
    <source>
        <dbReference type="EMBL" id="PWA62276.1"/>
    </source>
</evidence>
<name>A0A2U1MM32_ARTAN</name>
<dbReference type="InterPro" id="IPR012340">
    <property type="entry name" value="NA-bd_OB-fold"/>
</dbReference>
<dbReference type="InterPro" id="IPR058594">
    <property type="entry name" value="PB1-like_dom_pln"/>
</dbReference>
<dbReference type="Gene3D" id="2.40.50.140">
    <property type="entry name" value="Nucleic acid-binding proteins"/>
    <property type="match status" value="1"/>
</dbReference>
<dbReference type="OrthoDB" id="7025426at2759"/>
<keyword evidence="3" id="KW-1185">Reference proteome</keyword>
<proteinExistence type="predicted"/>
<dbReference type="Pfam" id="PF26130">
    <property type="entry name" value="PB1-like"/>
    <property type="match status" value="1"/>
</dbReference>